<evidence type="ECO:0000256" key="3">
    <source>
        <dbReference type="PROSITE-ProRule" id="PRU00339"/>
    </source>
</evidence>
<dbReference type="InterPro" id="IPR050498">
    <property type="entry name" value="Ycf3"/>
</dbReference>
<feature type="repeat" description="TPR" evidence="3">
    <location>
        <begin position="146"/>
        <end position="179"/>
    </location>
</feature>
<evidence type="ECO:0000256" key="1">
    <source>
        <dbReference type="ARBA" id="ARBA00022737"/>
    </source>
</evidence>
<evidence type="ECO:0000256" key="2">
    <source>
        <dbReference type="ARBA" id="ARBA00022803"/>
    </source>
</evidence>
<dbReference type="AlphaFoldDB" id="A0A062VJ26"/>
<dbReference type="Gene3D" id="1.25.40.10">
    <property type="entry name" value="Tetratricopeptide repeat domain"/>
    <property type="match status" value="1"/>
</dbReference>
<dbReference type="SUPFAM" id="SSF48452">
    <property type="entry name" value="TPR-like"/>
    <property type="match status" value="1"/>
</dbReference>
<dbReference type="InterPro" id="IPR011990">
    <property type="entry name" value="TPR-like_helical_dom_sf"/>
</dbReference>
<dbReference type="PROSITE" id="PS50005">
    <property type="entry name" value="TPR"/>
    <property type="match status" value="2"/>
</dbReference>
<dbReference type="Pfam" id="PF13432">
    <property type="entry name" value="TPR_16"/>
    <property type="match status" value="1"/>
</dbReference>
<keyword evidence="5" id="KW-1185">Reference proteome</keyword>
<keyword evidence="2 3" id="KW-0802">TPR repeat</keyword>
<protein>
    <submittedName>
        <fullName evidence="4">Uncharacterized protein</fullName>
    </submittedName>
</protein>
<dbReference type="RefSeq" id="WP_241767896.1">
    <property type="nucleotide sequence ID" value="NZ_ARYM01000010.1"/>
</dbReference>
<dbReference type="PATRIC" id="fig|1280954.3.peg.2072"/>
<sequence>MTVDLKAGVAAGRRRVILETMIKQLLPALLLFSLAPLAQAFPSDEMFEKLKAAEDEAIAADVADDIWASWLESGSPSADLVMRRAAEALAYGETELARDLLDRVILMRPDFAEAWHRRAGIFLSEENYSEALRDLNQTLEAEPRHFGAWLGMGFVLEQLGGEAEALDSYREALKIYPLMPQAKAAEARLTLKAEGLEL</sequence>
<dbReference type="PANTHER" id="PTHR44858:SF1">
    <property type="entry name" value="UDP-N-ACETYLGLUCOSAMINE--PEPTIDE N-ACETYLGLUCOSAMINYLTRANSFERASE SPINDLY-RELATED"/>
    <property type="match status" value="1"/>
</dbReference>
<organism evidence="4 5">
    <name type="scientific">Hyphomonas polymorpha PS728</name>
    <dbReference type="NCBI Taxonomy" id="1280954"/>
    <lineage>
        <taxon>Bacteria</taxon>
        <taxon>Pseudomonadati</taxon>
        <taxon>Pseudomonadota</taxon>
        <taxon>Alphaproteobacteria</taxon>
        <taxon>Hyphomonadales</taxon>
        <taxon>Hyphomonadaceae</taxon>
        <taxon>Hyphomonas</taxon>
    </lineage>
</organism>
<comment type="caution">
    <text evidence="4">The sequence shown here is derived from an EMBL/GenBank/DDBJ whole genome shotgun (WGS) entry which is preliminary data.</text>
</comment>
<keyword evidence="1" id="KW-0677">Repeat</keyword>
<dbReference type="SMART" id="SM00028">
    <property type="entry name" value="TPR"/>
    <property type="match status" value="3"/>
</dbReference>
<evidence type="ECO:0000313" key="4">
    <source>
        <dbReference type="EMBL" id="KCZ98584.1"/>
    </source>
</evidence>
<dbReference type="STRING" id="1280954.HPO_10235"/>
<gene>
    <name evidence="4" type="ORF">HPO_10235</name>
</gene>
<evidence type="ECO:0000313" key="5">
    <source>
        <dbReference type="Proteomes" id="UP000027100"/>
    </source>
</evidence>
<dbReference type="EMBL" id="ARYM01000010">
    <property type="protein sequence ID" value="KCZ98584.1"/>
    <property type="molecule type" value="Genomic_DNA"/>
</dbReference>
<dbReference type="PANTHER" id="PTHR44858">
    <property type="entry name" value="TETRATRICOPEPTIDE REPEAT PROTEIN 6"/>
    <property type="match status" value="1"/>
</dbReference>
<dbReference type="Proteomes" id="UP000027100">
    <property type="component" value="Unassembled WGS sequence"/>
</dbReference>
<accession>A0A062VJ26</accession>
<name>A0A062VJ26_9PROT</name>
<dbReference type="eggNOG" id="COG0457">
    <property type="taxonomic scope" value="Bacteria"/>
</dbReference>
<proteinExistence type="predicted"/>
<reference evidence="4 5" key="1">
    <citation type="journal article" date="2014" name="Antonie Van Leeuwenhoek">
        <title>Hyphomonas beringensis sp. nov. and Hyphomonas chukchiensis sp. nov., isolated from surface seawater of the Bering Sea and Chukchi Sea.</title>
        <authorList>
            <person name="Li C."/>
            <person name="Lai Q."/>
            <person name="Li G."/>
            <person name="Dong C."/>
            <person name="Wang J."/>
            <person name="Liao Y."/>
            <person name="Shao Z."/>
        </authorList>
    </citation>
    <scope>NUCLEOTIDE SEQUENCE [LARGE SCALE GENOMIC DNA]</scope>
    <source>
        <strain evidence="4 5">PS728</strain>
    </source>
</reference>
<dbReference type="InterPro" id="IPR019734">
    <property type="entry name" value="TPR_rpt"/>
</dbReference>
<feature type="repeat" description="TPR" evidence="3">
    <location>
        <begin position="112"/>
        <end position="145"/>
    </location>
</feature>